<keyword evidence="6" id="KW-1185">Reference proteome</keyword>
<dbReference type="InterPro" id="IPR015938">
    <property type="entry name" value="Glycine_N-acyltransferase_N"/>
</dbReference>
<organism evidence="6 7">
    <name type="scientific">Aythya fuligula</name>
    <name type="common">Tufted duck</name>
    <name type="synonym">Anas fuligula</name>
    <dbReference type="NCBI Taxonomy" id="219594"/>
    <lineage>
        <taxon>Eukaryota</taxon>
        <taxon>Metazoa</taxon>
        <taxon>Chordata</taxon>
        <taxon>Craniata</taxon>
        <taxon>Vertebrata</taxon>
        <taxon>Euteleostomi</taxon>
        <taxon>Archelosauria</taxon>
        <taxon>Archosauria</taxon>
        <taxon>Dinosauria</taxon>
        <taxon>Saurischia</taxon>
        <taxon>Theropoda</taxon>
        <taxon>Coelurosauria</taxon>
        <taxon>Aves</taxon>
        <taxon>Neognathae</taxon>
        <taxon>Galloanserae</taxon>
        <taxon>Anseriformes</taxon>
        <taxon>Anatidae</taxon>
        <taxon>Aythyinae</taxon>
        <taxon>Aythya</taxon>
    </lineage>
</organism>
<keyword evidence="1 3" id="KW-0808">Transferase</keyword>
<protein>
    <recommendedName>
        <fullName evidence="3">Glycine N-acyltransferase-like protein</fullName>
        <ecNumber evidence="3">2.3.1.-</ecNumber>
    </recommendedName>
</protein>
<dbReference type="EC" id="2.3.1.-" evidence="3"/>
<dbReference type="InterPro" id="IPR013652">
    <property type="entry name" value="Glycine_N-acyltransferase_C"/>
</dbReference>
<feature type="domain" description="Glycine N-acyltransferase N-terminal" evidence="4">
    <location>
        <begin position="1"/>
        <end position="185"/>
    </location>
</feature>
<reference evidence="7" key="1">
    <citation type="submission" date="2025-08" db="UniProtKB">
        <authorList>
            <consortium name="RefSeq"/>
        </authorList>
    </citation>
    <scope>IDENTIFICATION</scope>
    <source>
        <tissue evidence="7">Lung</tissue>
    </source>
</reference>
<dbReference type="RefSeq" id="XP_032044400.1">
    <property type="nucleotide sequence ID" value="XM_032188509.1"/>
</dbReference>
<dbReference type="GO" id="GO:0005739">
    <property type="term" value="C:mitochondrion"/>
    <property type="evidence" value="ECO:0007669"/>
    <property type="project" value="InterPro"/>
</dbReference>
<keyword evidence="2 3" id="KW-0012">Acyltransferase</keyword>
<sequence length="282" mass="31064">MLILRCPARLQRLEDALRRSLPRALPVYGAVLNINRGNPGDFEVAVDAWPDFGAVLARRSGEAPVHDSYWNLQAAFYRDVGAYRALLETPGCLRWDAAFHIFGLQDGVATVSQDIAAAKGVELEVTEYYTYLHPDPSTLPEPQLDPDVRLGTLNRAHVELLDSTWAYGGNAWSRRYLGELLERFPSLCLLSRAGQPLCWALTDGFAAGAHGFTLPSQRRRGLMRVLTALAARRALARGFPAYGHTATGNGAMQRLQEALGHRRLPGLCRFVLHNPALARAAP</sequence>
<dbReference type="Pfam" id="PF08444">
    <property type="entry name" value="Gly_acyl_tr_C"/>
    <property type="match status" value="1"/>
</dbReference>
<dbReference type="SUPFAM" id="SSF55729">
    <property type="entry name" value="Acyl-CoA N-acyltransferases (Nat)"/>
    <property type="match status" value="1"/>
</dbReference>
<evidence type="ECO:0000256" key="1">
    <source>
        <dbReference type="ARBA" id="ARBA00022679"/>
    </source>
</evidence>
<dbReference type="Gene3D" id="3.40.630.30">
    <property type="match status" value="1"/>
</dbReference>
<dbReference type="PANTHER" id="PTHR15298:SF1">
    <property type="entry name" value="GLYCINE N-ACYLTRANSFERASE-LIKE PROTEIN"/>
    <property type="match status" value="1"/>
</dbReference>
<dbReference type="GO" id="GO:0047961">
    <property type="term" value="F:glycine N-acyltransferase activity"/>
    <property type="evidence" value="ECO:0007669"/>
    <property type="project" value="InterPro"/>
</dbReference>
<accession>A0A6J3D1W1</accession>
<dbReference type="KEGG" id="aful:116489820"/>
<gene>
    <name evidence="7" type="primary">LOC116489820</name>
</gene>
<dbReference type="PANTHER" id="PTHR15298">
    <property type="entry name" value="L-COA N-ACYLTRANSFERASE-RELATED"/>
    <property type="match status" value="1"/>
</dbReference>
<evidence type="ECO:0000256" key="2">
    <source>
        <dbReference type="ARBA" id="ARBA00023315"/>
    </source>
</evidence>
<proteinExistence type="inferred from homology"/>
<feature type="domain" description="Glycine N-acyltransferase C-terminal" evidence="5">
    <location>
        <begin position="188"/>
        <end position="265"/>
    </location>
</feature>
<evidence type="ECO:0000259" key="5">
    <source>
        <dbReference type="Pfam" id="PF08444"/>
    </source>
</evidence>
<evidence type="ECO:0000259" key="4">
    <source>
        <dbReference type="Pfam" id="PF06021"/>
    </source>
</evidence>
<dbReference type="InterPro" id="IPR016181">
    <property type="entry name" value="Acyl_CoA_acyltransferase"/>
</dbReference>
<dbReference type="GeneID" id="116489820"/>
<name>A0A6J3D1W1_AYTFU</name>
<dbReference type="InParanoid" id="A0A6J3D1W1"/>
<dbReference type="AlphaFoldDB" id="A0A6J3D1W1"/>
<comment type="similarity">
    <text evidence="3">Belongs to the glycine N-acyltransferase family.</text>
</comment>
<evidence type="ECO:0000313" key="7">
    <source>
        <dbReference type="RefSeq" id="XP_032044400.1"/>
    </source>
</evidence>
<dbReference type="Proteomes" id="UP000504639">
    <property type="component" value="Chromosome 5"/>
</dbReference>
<evidence type="ECO:0000313" key="6">
    <source>
        <dbReference type="Proteomes" id="UP000504639"/>
    </source>
</evidence>
<dbReference type="Pfam" id="PF06021">
    <property type="entry name" value="Gly_acyl_tr_N"/>
    <property type="match status" value="1"/>
</dbReference>
<evidence type="ECO:0000256" key="3">
    <source>
        <dbReference type="RuleBase" id="RU368002"/>
    </source>
</evidence>
<dbReference type="InterPro" id="IPR010313">
    <property type="entry name" value="Glycine_N-acyltransferase"/>
</dbReference>